<dbReference type="InterPro" id="IPR000297">
    <property type="entry name" value="PPIase_PpiC"/>
</dbReference>
<dbReference type="EMBL" id="UINC01006128">
    <property type="protein sequence ID" value="SVA25657.1"/>
    <property type="molecule type" value="Genomic_DNA"/>
</dbReference>
<dbReference type="PROSITE" id="PS50198">
    <property type="entry name" value="PPIC_PPIASE_2"/>
    <property type="match status" value="1"/>
</dbReference>
<dbReference type="InterPro" id="IPR046357">
    <property type="entry name" value="PPIase_dom_sf"/>
</dbReference>
<protein>
    <recommendedName>
        <fullName evidence="3">PpiC domain-containing protein</fullName>
    </recommendedName>
</protein>
<feature type="domain" description="PpiC" evidence="3">
    <location>
        <begin position="210"/>
        <end position="313"/>
    </location>
</feature>
<sequence length="397" mass="44324">MPFPWLKRFRSAKLGRADRRRNRRGQGEDSPPQETPQEVAERRQRRTGFGIGAVLVLVVAGVVGFGYYQEFYKPPRVWAGSVKNVEFSMGDLVARIRVLQGVNRYQGGQVNLSTVPFEYLQNLVNAEILRQQSLSLGISIRDDEIEAELRRQFVPTAAPGQETDPGQLEREFRDRYSGYLTATGLSDADFRVIVEEQLAQRALAALLSQDIEPRQDHVEIRWIQLPIDGDILIGDVEKRLANEDFVRVAQEISTPSQFADPNGYVGWVPKGAFPELDGTIFGDEEKGLSALALGAVSEPVFTNEAYYLIKTISHAEQRDLNNVMGFKLLQETVNAWQREALVAGTTAGTVRMNFNSRLYDWVTDQVFVTAPRIDRPTPVPDLLPGVPGIQQAPGTGP</sequence>
<reference evidence="4" key="1">
    <citation type="submission" date="2018-05" db="EMBL/GenBank/DDBJ databases">
        <authorList>
            <person name="Lanie J.A."/>
            <person name="Ng W.-L."/>
            <person name="Kazmierczak K.M."/>
            <person name="Andrzejewski T.M."/>
            <person name="Davidsen T.M."/>
            <person name="Wayne K.J."/>
            <person name="Tettelin H."/>
            <person name="Glass J.I."/>
            <person name="Rusch D."/>
            <person name="Podicherti R."/>
            <person name="Tsui H.-C.T."/>
            <person name="Winkler M.E."/>
        </authorList>
    </citation>
    <scope>NUCLEOTIDE SEQUENCE</scope>
</reference>
<accession>A0A381UE86</accession>
<keyword evidence="2" id="KW-1133">Transmembrane helix</keyword>
<evidence type="ECO:0000259" key="3">
    <source>
        <dbReference type="PROSITE" id="PS50198"/>
    </source>
</evidence>
<feature type="region of interest" description="Disordered" evidence="1">
    <location>
        <begin position="378"/>
        <end position="397"/>
    </location>
</feature>
<dbReference type="PANTHER" id="PTHR47245">
    <property type="entry name" value="PEPTIDYLPROLYL ISOMERASE"/>
    <property type="match status" value="1"/>
</dbReference>
<dbReference type="InterPro" id="IPR050245">
    <property type="entry name" value="PrsA_foldase"/>
</dbReference>
<keyword evidence="2" id="KW-0812">Transmembrane</keyword>
<feature type="transmembrane region" description="Helical" evidence="2">
    <location>
        <begin position="49"/>
        <end position="68"/>
    </location>
</feature>
<evidence type="ECO:0000256" key="1">
    <source>
        <dbReference type="SAM" id="MobiDB-lite"/>
    </source>
</evidence>
<dbReference type="SUPFAM" id="SSF54534">
    <property type="entry name" value="FKBP-like"/>
    <property type="match status" value="1"/>
</dbReference>
<dbReference type="GO" id="GO:0003755">
    <property type="term" value="F:peptidyl-prolyl cis-trans isomerase activity"/>
    <property type="evidence" value="ECO:0007669"/>
    <property type="project" value="InterPro"/>
</dbReference>
<feature type="compositionally biased region" description="Basic residues" evidence="1">
    <location>
        <begin position="7"/>
        <end position="24"/>
    </location>
</feature>
<dbReference type="InterPro" id="IPR027304">
    <property type="entry name" value="Trigger_fact/SurA_dom_sf"/>
</dbReference>
<dbReference type="Gene3D" id="3.10.50.40">
    <property type="match status" value="1"/>
</dbReference>
<feature type="region of interest" description="Disordered" evidence="1">
    <location>
        <begin position="1"/>
        <end position="42"/>
    </location>
</feature>
<evidence type="ECO:0000313" key="4">
    <source>
        <dbReference type="EMBL" id="SVA25657.1"/>
    </source>
</evidence>
<keyword evidence="2" id="KW-0472">Membrane</keyword>
<organism evidence="4">
    <name type="scientific">marine metagenome</name>
    <dbReference type="NCBI Taxonomy" id="408172"/>
    <lineage>
        <taxon>unclassified sequences</taxon>
        <taxon>metagenomes</taxon>
        <taxon>ecological metagenomes</taxon>
    </lineage>
</organism>
<gene>
    <name evidence="4" type="ORF">METZ01_LOCUS78511</name>
</gene>
<dbReference type="SUPFAM" id="SSF109998">
    <property type="entry name" value="Triger factor/SurA peptide-binding domain-like"/>
    <property type="match status" value="1"/>
</dbReference>
<dbReference type="AlphaFoldDB" id="A0A381UE86"/>
<evidence type="ECO:0000256" key="2">
    <source>
        <dbReference type="SAM" id="Phobius"/>
    </source>
</evidence>
<proteinExistence type="predicted"/>
<dbReference type="PANTHER" id="PTHR47245:SF2">
    <property type="entry name" value="PEPTIDYL-PROLYL CIS-TRANS ISOMERASE HP_0175-RELATED"/>
    <property type="match status" value="1"/>
</dbReference>
<name>A0A381UE86_9ZZZZ</name>